<dbReference type="AlphaFoldDB" id="A0A6M3LK04"/>
<sequence>MKTGIERGYLLAKIQIQKPTSWEKQQIALRLQKKYPEMFGPNKETPADRKKRGGVGGLLRVLTGRANKKKVKPVENKPQPVRTVEYRLKRAGLSDSDIAKLKGKKK</sequence>
<reference evidence="1" key="1">
    <citation type="submission" date="2020-03" db="EMBL/GenBank/DDBJ databases">
        <title>The deep terrestrial virosphere.</title>
        <authorList>
            <person name="Holmfeldt K."/>
            <person name="Nilsson E."/>
            <person name="Simone D."/>
            <person name="Lopez-Fernandez M."/>
            <person name="Wu X."/>
            <person name="de Brujin I."/>
            <person name="Lundin D."/>
            <person name="Andersson A."/>
            <person name="Bertilsson S."/>
            <person name="Dopson M."/>
        </authorList>
    </citation>
    <scope>NUCLEOTIDE SEQUENCE</scope>
    <source>
        <strain evidence="1">MM415B04056</strain>
    </source>
</reference>
<evidence type="ECO:0000313" key="1">
    <source>
        <dbReference type="EMBL" id="QJA93952.1"/>
    </source>
</evidence>
<gene>
    <name evidence="1" type="ORF">MM415B04056_0009</name>
</gene>
<protein>
    <submittedName>
        <fullName evidence="1">Uncharacterized protein</fullName>
    </submittedName>
</protein>
<name>A0A6M3LK04_9ZZZZ</name>
<dbReference type="EMBL" id="MT143190">
    <property type="protein sequence ID" value="QJA93952.1"/>
    <property type="molecule type" value="Genomic_DNA"/>
</dbReference>
<proteinExistence type="predicted"/>
<organism evidence="1">
    <name type="scientific">viral metagenome</name>
    <dbReference type="NCBI Taxonomy" id="1070528"/>
    <lineage>
        <taxon>unclassified sequences</taxon>
        <taxon>metagenomes</taxon>
        <taxon>organismal metagenomes</taxon>
    </lineage>
</organism>
<accession>A0A6M3LK04</accession>